<name>A0A0E9VGM6_ANGAN</name>
<accession>A0A0E9VGM6</accession>
<keyword evidence="2" id="KW-1133">Transmembrane helix</keyword>
<evidence type="ECO:0000256" key="2">
    <source>
        <dbReference type="SAM" id="Phobius"/>
    </source>
</evidence>
<proteinExistence type="predicted"/>
<reference evidence="3" key="1">
    <citation type="submission" date="2014-11" db="EMBL/GenBank/DDBJ databases">
        <authorList>
            <person name="Amaro Gonzalez C."/>
        </authorList>
    </citation>
    <scope>NUCLEOTIDE SEQUENCE</scope>
</reference>
<keyword evidence="2" id="KW-0472">Membrane</keyword>
<evidence type="ECO:0000313" key="3">
    <source>
        <dbReference type="EMBL" id="JAH77176.1"/>
    </source>
</evidence>
<feature type="transmembrane region" description="Helical" evidence="2">
    <location>
        <begin position="15"/>
        <end position="35"/>
    </location>
</feature>
<sequence>MWQLTFPKGGGSEGHGYAVIMISKGVVLVFCVSAWDSPRSGQRDRNRKKSKTDRMEYDK</sequence>
<evidence type="ECO:0000256" key="1">
    <source>
        <dbReference type="SAM" id="MobiDB-lite"/>
    </source>
</evidence>
<reference evidence="3" key="2">
    <citation type="journal article" date="2015" name="Fish Shellfish Immunol.">
        <title>Early steps in the European eel (Anguilla anguilla)-Vibrio vulnificus interaction in the gills: Role of the RtxA13 toxin.</title>
        <authorList>
            <person name="Callol A."/>
            <person name="Pajuelo D."/>
            <person name="Ebbesson L."/>
            <person name="Teles M."/>
            <person name="MacKenzie S."/>
            <person name="Amaro C."/>
        </authorList>
    </citation>
    <scope>NUCLEOTIDE SEQUENCE</scope>
</reference>
<dbReference type="EMBL" id="GBXM01031401">
    <property type="protein sequence ID" value="JAH77176.1"/>
    <property type="molecule type" value="Transcribed_RNA"/>
</dbReference>
<feature type="region of interest" description="Disordered" evidence="1">
    <location>
        <begin position="37"/>
        <end position="59"/>
    </location>
</feature>
<organism evidence="3">
    <name type="scientific">Anguilla anguilla</name>
    <name type="common">European freshwater eel</name>
    <name type="synonym">Muraena anguilla</name>
    <dbReference type="NCBI Taxonomy" id="7936"/>
    <lineage>
        <taxon>Eukaryota</taxon>
        <taxon>Metazoa</taxon>
        <taxon>Chordata</taxon>
        <taxon>Craniata</taxon>
        <taxon>Vertebrata</taxon>
        <taxon>Euteleostomi</taxon>
        <taxon>Actinopterygii</taxon>
        <taxon>Neopterygii</taxon>
        <taxon>Teleostei</taxon>
        <taxon>Anguilliformes</taxon>
        <taxon>Anguillidae</taxon>
        <taxon>Anguilla</taxon>
    </lineage>
</organism>
<keyword evidence="2" id="KW-0812">Transmembrane</keyword>
<dbReference type="AlphaFoldDB" id="A0A0E9VGM6"/>
<protein>
    <submittedName>
        <fullName evidence="3">Uncharacterized protein</fullName>
    </submittedName>
</protein>